<dbReference type="SUPFAM" id="SSF52266">
    <property type="entry name" value="SGNH hydrolase"/>
    <property type="match status" value="1"/>
</dbReference>
<gene>
    <name evidence="2" type="ORF">KV203_02625</name>
</gene>
<sequence length="392" mass="40968">MAAPTDSLSTSDPSLVPQASVADQTYRLILTPHRGGSTVRVHLTNRARPIPIDIGHVTLGKQSAGAAVQADSLREVTFGGNRGVTIPAGGDVVSDAIELAFDAFEPLAVGVHVPGVGVLPTQHFNANATSYYSLPFTGDQVDDPSGSALSLRTSSVPLVAGLDVTAPGNVGSIVALGDSITDGYVAANYLGTPQDVSVVDRNVRYPDFLQRRIDAAGKPFTVLNAGISGNRVTRDGFIPQFGPNAVARIQADAIDKAGVTDVIVAEGINDLGIPIGADYDQVVAAYNALIDRLHAAGLRVHLATILPTGGALLDGALTLPYAEPVRQRVNAWIRDQRRSDTVIDFDAALRDPAAPDTLAPSYAGPDKLHPNAAGYQAMADAIDLRIFESRCS</sequence>
<dbReference type="EMBL" id="CP079105">
    <property type="protein sequence ID" value="QXQ14338.1"/>
    <property type="molecule type" value="Genomic_DNA"/>
</dbReference>
<dbReference type="Gene3D" id="3.40.50.1110">
    <property type="entry name" value="SGNH hydrolase"/>
    <property type="match status" value="1"/>
</dbReference>
<dbReference type="PANTHER" id="PTHR43784">
    <property type="entry name" value="GDSL-LIKE LIPASE/ACYLHYDROLASE, PUTATIVE (AFU_ORTHOLOGUE AFUA_2G00820)-RELATED"/>
    <property type="match status" value="1"/>
</dbReference>
<proteinExistence type="predicted"/>
<dbReference type="InterPro" id="IPR013830">
    <property type="entry name" value="SGNH_hydro"/>
</dbReference>
<dbReference type="Proteomes" id="UP000887023">
    <property type="component" value="Chromosome"/>
</dbReference>
<reference evidence="2" key="1">
    <citation type="submission" date="2021-07" db="EMBL/GenBank/DDBJ databases">
        <title>Candidatus Kaistella beijingensis sp. nov. isolated from a municipal wastewater treatment plant is involved in sludge foaming.</title>
        <authorList>
            <person name="Song Y."/>
            <person name="Liu S.-J."/>
        </authorList>
    </citation>
    <scope>NUCLEOTIDE SEQUENCE</scope>
    <source>
        <strain evidence="2">DSM 43998</strain>
    </source>
</reference>
<keyword evidence="3" id="KW-1185">Reference proteome</keyword>
<evidence type="ECO:0000313" key="2">
    <source>
        <dbReference type="EMBL" id="QXQ14338.1"/>
    </source>
</evidence>
<protein>
    <submittedName>
        <fullName evidence="2">GDSL family lipase</fullName>
    </submittedName>
</protein>
<accession>A0ABX8S992</accession>
<name>A0ABX8S992_9ACTN</name>
<dbReference type="Pfam" id="PF13472">
    <property type="entry name" value="Lipase_GDSL_2"/>
    <property type="match status" value="1"/>
</dbReference>
<dbReference type="RefSeq" id="WP_066467134.1">
    <property type="nucleotide sequence ID" value="NZ_CBCRUZ010000003.1"/>
</dbReference>
<dbReference type="InterPro" id="IPR053140">
    <property type="entry name" value="GDSL_Rv0518-like"/>
</dbReference>
<evidence type="ECO:0000259" key="1">
    <source>
        <dbReference type="Pfam" id="PF13472"/>
    </source>
</evidence>
<feature type="domain" description="SGNH hydrolase-type esterase" evidence="1">
    <location>
        <begin position="175"/>
        <end position="377"/>
    </location>
</feature>
<dbReference type="PANTHER" id="PTHR43784:SF2">
    <property type="entry name" value="GDSL-LIKE LIPASE_ACYLHYDROLASE, PUTATIVE (AFU_ORTHOLOGUE AFUA_2G00820)-RELATED"/>
    <property type="match status" value="1"/>
</dbReference>
<evidence type="ECO:0000313" key="3">
    <source>
        <dbReference type="Proteomes" id="UP000887023"/>
    </source>
</evidence>
<dbReference type="InterPro" id="IPR036514">
    <property type="entry name" value="SGNH_hydro_sf"/>
</dbReference>
<organism evidence="2 3">
    <name type="scientific">Skermania pinensis</name>
    <dbReference type="NCBI Taxonomy" id="39122"/>
    <lineage>
        <taxon>Bacteria</taxon>
        <taxon>Bacillati</taxon>
        <taxon>Actinomycetota</taxon>
        <taxon>Actinomycetes</taxon>
        <taxon>Mycobacteriales</taxon>
        <taxon>Gordoniaceae</taxon>
        <taxon>Skermania</taxon>
    </lineage>
</organism>